<comment type="caution">
    <text evidence="2">The sequence shown here is derived from an EMBL/GenBank/DDBJ whole genome shotgun (WGS) entry which is preliminary data.</text>
</comment>
<evidence type="ECO:0000313" key="3">
    <source>
        <dbReference type="Proteomes" id="UP001174909"/>
    </source>
</evidence>
<evidence type="ECO:0000313" key="2">
    <source>
        <dbReference type="EMBL" id="CAI8038188.1"/>
    </source>
</evidence>
<name>A0AA35SYH5_GEOBA</name>
<proteinExistence type="predicted"/>
<gene>
    <name evidence="2" type="ORF">GBAR_LOCUS21295</name>
</gene>
<feature type="compositionally biased region" description="Basic and acidic residues" evidence="1">
    <location>
        <begin position="56"/>
        <end position="75"/>
    </location>
</feature>
<feature type="region of interest" description="Disordered" evidence="1">
    <location>
        <begin position="52"/>
        <end position="80"/>
    </location>
</feature>
<keyword evidence="3" id="KW-1185">Reference proteome</keyword>
<sequence>TTTAVDLESLALSPSSPLSEAQSLLAQIRKVKDESKHLGALKEGLSSNVRQLQHALEARKEKDNGEWKQKLESERKRKKKLERTIRKLRAEIEAVDQVSTAKNKSSKKSSVGVEQQKWNNRS</sequence>
<dbReference type="Proteomes" id="UP001174909">
    <property type="component" value="Unassembled WGS sequence"/>
</dbReference>
<organism evidence="2 3">
    <name type="scientific">Geodia barretti</name>
    <name type="common">Barrett's horny sponge</name>
    <dbReference type="NCBI Taxonomy" id="519541"/>
    <lineage>
        <taxon>Eukaryota</taxon>
        <taxon>Metazoa</taxon>
        <taxon>Porifera</taxon>
        <taxon>Demospongiae</taxon>
        <taxon>Heteroscleromorpha</taxon>
        <taxon>Tetractinellida</taxon>
        <taxon>Astrophorina</taxon>
        <taxon>Geodiidae</taxon>
        <taxon>Geodia</taxon>
    </lineage>
</organism>
<feature type="non-terminal residue" evidence="2">
    <location>
        <position position="122"/>
    </location>
</feature>
<evidence type="ECO:0000256" key="1">
    <source>
        <dbReference type="SAM" id="MobiDB-lite"/>
    </source>
</evidence>
<feature type="region of interest" description="Disordered" evidence="1">
    <location>
        <begin position="95"/>
        <end position="122"/>
    </location>
</feature>
<protein>
    <submittedName>
        <fullName evidence="2">Uncharacterized protein</fullName>
    </submittedName>
</protein>
<dbReference type="EMBL" id="CASHTH010002982">
    <property type="protein sequence ID" value="CAI8038188.1"/>
    <property type="molecule type" value="Genomic_DNA"/>
</dbReference>
<reference evidence="2" key="1">
    <citation type="submission" date="2023-03" db="EMBL/GenBank/DDBJ databases">
        <authorList>
            <person name="Steffen K."/>
            <person name="Cardenas P."/>
        </authorList>
    </citation>
    <scope>NUCLEOTIDE SEQUENCE</scope>
</reference>
<feature type="compositionally biased region" description="Polar residues" evidence="1">
    <location>
        <begin position="112"/>
        <end position="122"/>
    </location>
</feature>
<feature type="non-terminal residue" evidence="2">
    <location>
        <position position="1"/>
    </location>
</feature>
<dbReference type="AlphaFoldDB" id="A0AA35SYH5"/>
<accession>A0AA35SYH5</accession>